<dbReference type="Gene3D" id="3.40.50.1820">
    <property type="entry name" value="alpha/beta hydrolase"/>
    <property type="match status" value="1"/>
</dbReference>
<dbReference type="PANTHER" id="PTHR12277:SF81">
    <property type="entry name" value="PROTEIN ABHD13"/>
    <property type="match status" value="1"/>
</dbReference>
<dbReference type="SUPFAM" id="SSF53474">
    <property type="entry name" value="alpha/beta-Hydrolases"/>
    <property type="match status" value="1"/>
</dbReference>
<dbReference type="Proteomes" id="UP000027647">
    <property type="component" value="Unassembled WGS sequence"/>
</dbReference>
<gene>
    <name evidence="1" type="ORF">EH31_15800</name>
</gene>
<name>A0A074M697_ERYLO</name>
<organism evidence="1 2">
    <name type="scientific">Erythrobacter longus</name>
    <dbReference type="NCBI Taxonomy" id="1044"/>
    <lineage>
        <taxon>Bacteria</taxon>
        <taxon>Pseudomonadati</taxon>
        <taxon>Pseudomonadota</taxon>
        <taxon>Alphaproteobacteria</taxon>
        <taxon>Sphingomonadales</taxon>
        <taxon>Erythrobacteraceae</taxon>
        <taxon>Erythrobacter/Porphyrobacter group</taxon>
        <taxon>Erythrobacter</taxon>
    </lineage>
</organism>
<dbReference type="PANTHER" id="PTHR12277">
    <property type="entry name" value="ALPHA/BETA HYDROLASE DOMAIN-CONTAINING PROTEIN"/>
    <property type="match status" value="1"/>
</dbReference>
<dbReference type="AlphaFoldDB" id="A0A074M697"/>
<evidence type="ECO:0000313" key="1">
    <source>
        <dbReference type="EMBL" id="KEO88894.1"/>
    </source>
</evidence>
<keyword evidence="2" id="KW-1185">Reference proteome</keyword>
<dbReference type="RefSeq" id="WP_051699313.1">
    <property type="nucleotide sequence ID" value="NZ_JMIW01000007.1"/>
</dbReference>
<protein>
    <recommendedName>
        <fullName evidence="3">Alpha/beta hydrolase</fullName>
    </recommendedName>
</protein>
<evidence type="ECO:0000313" key="2">
    <source>
        <dbReference type="Proteomes" id="UP000027647"/>
    </source>
</evidence>
<evidence type="ECO:0008006" key="3">
    <source>
        <dbReference type="Google" id="ProtNLM"/>
    </source>
</evidence>
<accession>A0A074M697</accession>
<comment type="caution">
    <text evidence="1">The sequence shown here is derived from an EMBL/GenBank/DDBJ whole genome shotgun (WGS) entry which is preliminary data.</text>
</comment>
<dbReference type="eggNOG" id="COG1073">
    <property type="taxonomic scope" value="Bacteria"/>
</dbReference>
<dbReference type="InterPro" id="IPR029058">
    <property type="entry name" value="AB_hydrolase_fold"/>
</dbReference>
<dbReference type="EMBL" id="JMIW01000007">
    <property type="protein sequence ID" value="KEO88894.1"/>
    <property type="molecule type" value="Genomic_DNA"/>
</dbReference>
<dbReference type="OrthoDB" id="9798884at2"/>
<dbReference type="STRING" id="1044.EH31_15800"/>
<sequence length="268" mass="28936">MRKVATKLLIIVAAVYLLVLTILFVFQARFIYPAPQTQSALPQSFEEVMIDTSDGLSLRSFYRKAALDEPTLVYFHGNSGTLTGAKVATQPLAEAGIGLLLVEYRGYAGHAGGPGEEGFYVDGDAAMAWLLAKGIARELTIIRGNSLGTGVATEMALRHQPAALILTAPFTSMPDVAANSLPIFPVRLLMHDRFDNAAKLPKLTMPILIQHGTMDEVVPFELGLALSQTNPAVEFQRFEGAGHGLAFERGSGEARAEWIRGLGLNRAR</sequence>
<reference evidence="1 2" key="1">
    <citation type="submission" date="2014-04" db="EMBL/GenBank/DDBJ databases">
        <title>A comprehensive comparison of genomes of Erythrobacter spp. strains.</title>
        <authorList>
            <person name="Zheng Q."/>
        </authorList>
    </citation>
    <scope>NUCLEOTIDE SEQUENCE [LARGE SCALE GENOMIC DNA]</scope>
    <source>
        <strain evidence="1 2">DSM 6997</strain>
    </source>
</reference>
<proteinExistence type="predicted"/>